<keyword evidence="4" id="KW-0804">Transcription</keyword>
<dbReference type="Proteomes" id="UP000011526">
    <property type="component" value="Unassembled WGS sequence"/>
</dbReference>
<dbReference type="SUPFAM" id="SSF48498">
    <property type="entry name" value="Tetracyclin repressor-like, C-terminal domain"/>
    <property type="match status" value="1"/>
</dbReference>
<evidence type="ECO:0000256" key="4">
    <source>
        <dbReference type="ARBA" id="ARBA00023163"/>
    </source>
</evidence>
<dbReference type="SUPFAM" id="SSF46689">
    <property type="entry name" value="Homeodomain-like"/>
    <property type="match status" value="1"/>
</dbReference>
<dbReference type="PANTHER" id="PTHR47506">
    <property type="entry name" value="TRANSCRIPTIONAL REGULATORY PROTEIN"/>
    <property type="match status" value="1"/>
</dbReference>
<comment type="caution">
    <text evidence="7">The sequence shown here is derived from an EMBL/GenBank/DDBJ whole genome shotgun (WGS) entry which is preliminary data.</text>
</comment>
<feature type="domain" description="HTH tetR-type" evidence="6">
    <location>
        <begin position="12"/>
        <end position="72"/>
    </location>
</feature>
<dbReference type="Pfam" id="PF13977">
    <property type="entry name" value="TetR_C_6"/>
    <property type="match status" value="1"/>
</dbReference>
<dbReference type="AlphaFoldDB" id="M0EF51"/>
<dbReference type="InterPro" id="IPR036271">
    <property type="entry name" value="Tet_transcr_reg_TetR-rel_C_sf"/>
</dbReference>
<organism evidence="7 8">
    <name type="scientific">Halorubrum distributum JCM 9100</name>
    <dbReference type="NCBI Taxonomy" id="1227467"/>
    <lineage>
        <taxon>Archaea</taxon>
        <taxon>Methanobacteriati</taxon>
        <taxon>Methanobacteriota</taxon>
        <taxon>Stenosarchaea group</taxon>
        <taxon>Halobacteria</taxon>
        <taxon>Halobacteriales</taxon>
        <taxon>Haloferacaceae</taxon>
        <taxon>Halorubrum</taxon>
        <taxon>Halorubrum distributum group</taxon>
    </lineage>
</organism>
<reference evidence="7 8" key="1">
    <citation type="journal article" date="2014" name="PLoS Genet.">
        <title>Phylogenetically driven sequencing of extremely halophilic archaea reveals strategies for static and dynamic osmo-response.</title>
        <authorList>
            <person name="Becker E.A."/>
            <person name="Seitzer P.M."/>
            <person name="Tritt A."/>
            <person name="Larsen D."/>
            <person name="Krusor M."/>
            <person name="Yao A.I."/>
            <person name="Wu D."/>
            <person name="Madern D."/>
            <person name="Eisen J.A."/>
            <person name="Darling A.E."/>
            <person name="Facciotti M.T."/>
        </authorList>
    </citation>
    <scope>NUCLEOTIDE SEQUENCE [LARGE SCALE GENOMIC DNA]</scope>
    <source>
        <strain evidence="7 8">JCM 9100</strain>
    </source>
</reference>
<evidence type="ECO:0000313" key="7">
    <source>
        <dbReference type="EMBL" id="ELZ45497.1"/>
    </source>
</evidence>
<protein>
    <submittedName>
        <fullName evidence="7">Transcription regulator</fullName>
    </submittedName>
</protein>
<feature type="DNA-binding region" description="H-T-H motif" evidence="5">
    <location>
        <begin position="35"/>
        <end position="54"/>
    </location>
</feature>
<dbReference type="PROSITE" id="PS50977">
    <property type="entry name" value="HTH_TETR_2"/>
    <property type="match status" value="1"/>
</dbReference>
<evidence type="ECO:0000256" key="3">
    <source>
        <dbReference type="ARBA" id="ARBA00023125"/>
    </source>
</evidence>
<keyword evidence="2" id="KW-0805">Transcription regulation</keyword>
<proteinExistence type="predicted"/>
<keyword evidence="1" id="KW-0678">Repressor</keyword>
<dbReference type="PANTHER" id="PTHR47506:SF1">
    <property type="entry name" value="HTH-TYPE TRANSCRIPTIONAL REGULATOR YJDC"/>
    <property type="match status" value="1"/>
</dbReference>
<keyword evidence="3 5" id="KW-0238">DNA-binding</keyword>
<dbReference type="RefSeq" id="WP_004598917.1">
    <property type="nucleotide sequence ID" value="NZ_AOJM01000078.1"/>
</dbReference>
<dbReference type="InterPro" id="IPR039538">
    <property type="entry name" value="BetI_C"/>
</dbReference>
<dbReference type="Gene3D" id="1.10.357.10">
    <property type="entry name" value="Tetracycline Repressor, domain 2"/>
    <property type="match status" value="1"/>
</dbReference>
<sequence>MTTRDQSDSNWSAAEEDIMEATYSALLKHGYADLSIARIGDEFERSKASIYHYYDSKDDLLVTLLEFTVDQFESSLNTEASQNPAQDLKQLIDKLLSPHPLEDSHQFQAVLVGFRSQALTNTRIRAQFTQVDEYLATTIQELIDRGIAEDVFHDVNASQVAEYILATINGVMYSRLTTDRGDAIAAAHTSLISYLDSELIAERGGNHPV</sequence>
<dbReference type="GO" id="GO:0003677">
    <property type="term" value="F:DNA binding"/>
    <property type="evidence" value="ECO:0007669"/>
    <property type="project" value="UniProtKB-UniRule"/>
</dbReference>
<evidence type="ECO:0000256" key="2">
    <source>
        <dbReference type="ARBA" id="ARBA00023015"/>
    </source>
</evidence>
<evidence type="ECO:0000256" key="5">
    <source>
        <dbReference type="PROSITE-ProRule" id="PRU00335"/>
    </source>
</evidence>
<evidence type="ECO:0000256" key="1">
    <source>
        <dbReference type="ARBA" id="ARBA00022491"/>
    </source>
</evidence>
<dbReference type="Pfam" id="PF00440">
    <property type="entry name" value="TetR_N"/>
    <property type="match status" value="1"/>
</dbReference>
<name>M0EF51_9EURY</name>
<dbReference type="InterPro" id="IPR009057">
    <property type="entry name" value="Homeodomain-like_sf"/>
</dbReference>
<dbReference type="InterPro" id="IPR001647">
    <property type="entry name" value="HTH_TetR"/>
</dbReference>
<keyword evidence="8" id="KW-1185">Reference proteome</keyword>
<gene>
    <name evidence="7" type="ORF">C465_13855</name>
</gene>
<accession>M0EF51</accession>
<evidence type="ECO:0000313" key="8">
    <source>
        <dbReference type="Proteomes" id="UP000011526"/>
    </source>
</evidence>
<dbReference type="EMBL" id="AOJM01000078">
    <property type="protein sequence ID" value="ELZ45497.1"/>
    <property type="molecule type" value="Genomic_DNA"/>
</dbReference>
<evidence type="ECO:0000259" key="6">
    <source>
        <dbReference type="PROSITE" id="PS50977"/>
    </source>
</evidence>